<comment type="caution">
    <text evidence="2">The sequence shown here is derived from an EMBL/GenBank/DDBJ whole genome shotgun (WGS) entry which is preliminary data.</text>
</comment>
<proteinExistence type="predicted"/>
<dbReference type="InterPro" id="IPR007712">
    <property type="entry name" value="RelE/ParE_toxin"/>
</dbReference>
<dbReference type="OrthoDB" id="9814952at2"/>
<accession>A0A1T2YHZ0</accession>
<dbReference type="AlphaFoldDB" id="A0A1T2YHZ0"/>
<keyword evidence="1" id="KW-1277">Toxin-antitoxin system</keyword>
<dbReference type="InterPro" id="IPR035093">
    <property type="entry name" value="RelE/ParE_toxin_dom_sf"/>
</dbReference>
<organism evidence="2 3">
    <name type="scientific">Pseudomonas fluorescens</name>
    <dbReference type="NCBI Taxonomy" id="294"/>
    <lineage>
        <taxon>Bacteria</taxon>
        <taxon>Pseudomonadati</taxon>
        <taxon>Pseudomonadota</taxon>
        <taxon>Gammaproteobacteria</taxon>
        <taxon>Pseudomonadales</taxon>
        <taxon>Pseudomonadaceae</taxon>
        <taxon>Pseudomonas</taxon>
    </lineage>
</organism>
<evidence type="ECO:0000256" key="1">
    <source>
        <dbReference type="ARBA" id="ARBA00022649"/>
    </source>
</evidence>
<dbReference type="Gene3D" id="3.30.2310.20">
    <property type="entry name" value="RelE-like"/>
    <property type="match status" value="1"/>
</dbReference>
<name>A0A1T2YHZ0_PSEFL</name>
<dbReference type="EMBL" id="MSDF01000024">
    <property type="protein sequence ID" value="OPA91751.1"/>
    <property type="molecule type" value="Genomic_DNA"/>
</dbReference>
<dbReference type="Proteomes" id="UP000190965">
    <property type="component" value="Unassembled WGS sequence"/>
</dbReference>
<protein>
    <submittedName>
        <fullName evidence="2">Plasmid stabilization protein</fullName>
    </submittedName>
</protein>
<dbReference type="Pfam" id="PF05016">
    <property type="entry name" value="ParE_toxin"/>
    <property type="match status" value="1"/>
</dbReference>
<dbReference type="RefSeq" id="WP_078741312.1">
    <property type="nucleotide sequence ID" value="NZ_MSDF01000024.1"/>
</dbReference>
<reference evidence="2 3" key="1">
    <citation type="submission" date="2016-12" db="EMBL/GenBank/DDBJ databases">
        <title>Draft genome sequences of seven strains of Pseudomonas fluorescens that produce 4-formylaminooxyvinylglycine.</title>
        <authorList>
            <person name="Okrent R.A."/>
            <person name="Manning V.A."/>
            <person name="Trippe K.M."/>
        </authorList>
    </citation>
    <scope>NUCLEOTIDE SEQUENCE [LARGE SCALE GENOMIC DNA]</scope>
    <source>
        <strain evidence="2 3">P5A</strain>
    </source>
</reference>
<evidence type="ECO:0000313" key="3">
    <source>
        <dbReference type="Proteomes" id="UP000190965"/>
    </source>
</evidence>
<gene>
    <name evidence="2" type="ORF">BFW87_19225</name>
</gene>
<evidence type="ECO:0000313" key="2">
    <source>
        <dbReference type="EMBL" id="OPA91751.1"/>
    </source>
</evidence>
<sequence>MSYSVAFSPEALAQLDALEDYISDTGSPVTAGRFIDSIINYCESLCVFPLRGTRRDDLLPTLRITHYRRTTVITFMADPVTETVSIVGVFYGGQNYAAFLNDDSD</sequence>